<dbReference type="Gene3D" id="3.10.129.10">
    <property type="entry name" value="Hotdog Thioesterase"/>
    <property type="match status" value="1"/>
</dbReference>
<evidence type="ECO:0000313" key="4">
    <source>
        <dbReference type="Proteomes" id="UP001162734"/>
    </source>
</evidence>
<dbReference type="RefSeq" id="WP_248344822.1">
    <property type="nucleotide sequence ID" value="NZ_AP025592.1"/>
</dbReference>
<protein>
    <submittedName>
        <fullName evidence="3">3-aminobutyryl-CoA ammonia lyase</fullName>
    </submittedName>
</protein>
<name>A0ABM7X7P2_9BACT</name>
<dbReference type="EMBL" id="AP025592">
    <property type="protein sequence ID" value="BDG07864.1"/>
    <property type="molecule type" value="Genomic_DNA"/>
</dbReference>
<keyword evidence="3" id="KW-0456">Lyase</keyword>
<proteinExistence type="predicted"/>
<keyword evidence="4" id="KW-1185">Reference proteome</keyword>
<evidence type="ECO:0000259" key="2">
    <source>
        <dbReference type="PROSITE" id="PS51770"/>
    </source>
</evidence>
<keyword evidence="1" id="KW-0378">Hydrolase</keyword>
<dbReference type="Proteomes" id="UP001162734">
    <property type="component" value="Chromosome"/>
</dbReference>
<evidence type="ECO:0000313" key="3">
    <source>
        <dbReference type="EMBL" id="BDG07864.1"/>
    </source>
</evidence>
<reference evidence="4" key="1">
    <citation type="journal article" date="2022" name="Int. J. Syst. Evol. Microbiol.">
        <title>Anaeromyxobacter oryzae sp. nov., Anaeromyxobacter diazotrophicus sp. nov. and Anaeromyxobacter paludicola sp. nov., isolated from paddy soils.</title>
        <authorList>
            <person name="Itoh H."/>
            <person name="Xu Z."/>
            <person name="Mise K."/>
            <person name="Masuda Y."/>
            <person name="Ushijima N."/>
            <person name="Hayakawa C."/>
            <person name="Shiratori Y."/>
            <person name="Senoo K."/>
        </authorList>
    </citation>
    <scope>NUCLEOTIDE SEQUENCE [LARGE SCALE GENOMIC DNA]</scope>
    <source>
        <strain evidence="4">Red630</strain>
    </source>
</reference>
<dbReference type="Pfam" id="PF03061">
    <property type="entry name" value="4HBT"/>
    <property type="match status" value="1"/>
</dbReference>
<gene>
    <name evidence="3" type="primary">kal</name>
    <name evidence="3" type="ORF">AMPC_09770</name>
</gene>
<feature type="domain" description="HotDog ACOT-type" evidence="2">
    <location>
        <begin position="2"/>
        <end position="126"/>
    </location>
</feature>
<dbReference type="SUPFAM" id="SSF54637">
    <property type="entry name" value="Thioesterase/thiol ester dehydrase-isomerase"/>
    <property type="match status" value="1"/>
</dbReference>
<dbReference type="GO" id="GO:0016829">
    <property type="term" value="F:lyase activity"/>
    <property type="evidence" value="ECO:0007669"/>
    <property type="project" value="UniProtKB-KW"/>
</dbReference>
<dbReference type="InterPro" id="IPR029069">
    <property type="entry name" value="HotDog_dom_sf"/>
</dbReference>
<evidence type="ECO:0000256" key="1">
    <source>
        <dbReference type="PROSITE-ProRule" id="PRU01106"/>
    </source>
</evidence>
<sequence>MTLPKASLRLRLSQADAHYGGDLVDGARLLALFGDVATELLVRLDGDEGLFRAYDAVEFLAPVHAGDYLEVEGEVVEVGRTSRRMRFVARKVLAPRRDLSDSAAEVLAEPVVVCRASGTCVTPKERQRLGPGAAGAQGRGPA</sequence>
<dbReference type="PROSITE" id="PS51770">
    <property type="entry name" value="HOTDOG_ACOT"/>
    <property type="match status" value="1"/>
</dbReference>
<accession>A0ABM7X7P2</accession>
<organism evidence="3 4">
    <name type="scientific">Anaeromyxobacter paludicola</name>
    <dbReference type="NCBI Taxonomy" id="2918171"/>
    <lineage>
        <taxon>Bacteria</taxon>
        <taxon>Pseudomonadati</taxon>
        <taxon>Myxococcota</taxon>
        <taxon>Myxococcia</taxon>
        <taxon>Myxococcales</taxon>
        <taxon>Cystobacterineae</taxon>
        <taxon>Anaeromyxobacteraceae</taxon>
        <taxon>Anaeromyxobacter</taxon>
    </lineage>
</organism>
<dbReference type="InterPro" id="IPR006683">
    <property type="entry name" value="Thioestr_dom"/>
</dbReference>
<dbReference type="InterPro" id="IPR033120">
    <property type="entry name" value="HOTDOG_ACOT"/>
</dbReference>